<dbReference type="SUPFAM" id="SSF111369">
    <property type="entry name" value="HlyD-like secretion proteins"/>
    <property type="match status" value="1"/>
</dbReference>
<dbReference type="PANTHER" id="PTHR30097:SF4">
    <property type="entry name" value="SLR6042 PROTEIN"/>
    <property type="match status" value="1"/>
</dbReference>
<evidence type="ECO:0000313" key="3">
    <source>
        <dbReference type="EMBL" id="SMP41851.1"/>
    </source>
</evidence>
<dbReference type="Gene3D" id="2.40.420.20">
    <property type="match status" value="1"/>
</dbReference>
<dbReference type="Gene3D" id="1.10.287.470">
    <property type="entry name" value="Helix hairpin bin"/>
    <property type="match status" value="1"/>
</dbReference>
<evidence type="ECO:0000313" key="4">
    <source>
        <dbReference type="Proteomes" id="UP001158067"/>
    </source>
</evidence>
<reference evidence="3 4" key="1">
    <citation type="submission" date="2017-05" db="EMBL/GenBank/DDBJ databases">
        <authorList>
            <person name="Varghese N."/>
            <person name="Submissions S."/>
        </authorList>
    </citation>
    <scope>NUCLEOTIDE SEQUENCE [LARGE SCALE GENOMIC DNA]</scope>
    <source>
        <strain evidence="3 4">DSM 25457</strain>
    </source>
</reference>
<dbReference type="RefSeq" id="WP_283430870.1">
    <property type="nucleotide sequence ID" value="NZ_FXUG01000001.1"/>
</dbReference>
<accession>A0ABY1PQ63</accession>
<evidence type="ECO:0000256" key="1">
    <source>
        <dbReference type="ARBA" id="ARBA00022448"/>
    </source>
</evidence>
<keyword evidence="4" id="KW-1185">Reference proteome</keyword>
<proteinExistence type="predicted"/>
<name>A0ABY1PQ63_9BACT</name>
<sequence length="426" mass="45073">MKHSHRILIFATFAISVGLLPGCQKVDKSKSESVKPAKVEKLPVETDLATITLTEDANRRLGITTAAIAKREVTRRRTLGGQAIVPIGKTIVVSSPLAGIVTRSGDQAIPPPGTRVAVGTPLLSIKPLLSAERDVMTPAEQVQLVGARANLMAAQTVAAGDVDRGNAEVEGAQIAFDRASKLFADRAGARRAVDDAEAQLNIAKSNLAAAKEREKQLKELLKMLDVQSPDGEVTPLPMTTPIGGLVNRVDISEGQTVASGTVLFEVVNLDTIWIRVPVFVDMLAEIQQDEPAKLVSLSGDTLPHDVMAKPIAAPPTADAMSSSADLYFEVDNSKLALRPGQRIGVELPTSKKASSLVVPNAAILFDIYGGGWVYAKTGEREYTRNRVSVQFVDGDEAMLAAGPEVGTQVVVDGAAELFGTEFGAGK</sequence>
<keyword evidence="1" id="KW-0813">Transport</keyword>
<evidence type="ECO:0000256" key="2">
    <source>
        <dbReference type="SAM" id="Coils"/>
    </source>
</evidence>
<dbReference type="Gene3D" id="2.40.50.100">
    <property type="match status" value="1"/>
</dbReference>
<comment type="caution">
    <text evidence="3">The sequence shown here is derived from an EMBL/GenBank/DDBJ whole genome shotgun (WGS) entry which is preliminary data.</text>
</comment>
<dbReference type="EMBL" id="FXUG01000001">
    <property type="protein sequence ID" value="SMP41851.1"/>
    <property type="molecule type" value="Genomic_DNA"/>
</dbReference>
<organism evidence="3 4">
    <name type="scientific">Neorhodopirellula lusitana</name>
    <dbReference type="NCBI Taxonomy" id="445327"/>
    <lineage>
        <taxon>Bacteria</taxon>
        <taxon>Pseudomonadati</taxon>
        <taxon>Planctomycetota</taxon>
        <taxon>Planctomycetia</taxon>
        <taxon>Pirellulales</taxon>
        <taxon>Pirellulaceae</taxon>
        <taxon>Neorhodopirellula</taxon>
    </lineage>
</organism>
<feature type="coiled-coil region" evidence="2">
    <location>
        <begin position="186"/>
        <end position="227"/>
    </location>
</feature>
<protein>
    <submittedName>
        <fullName evidence="3">Multidrug resistance efflux pump</fullName>
    </submittedName>
</protein>
<dbReference type="InterPro" id="IPR051909">
    <property type="entry name" value="MFP_Cation_Efflux"/>
</dbReference>
<dbReference type="PANTHER" id="PTHR30097">
    <property type="entry name" value="CATION EFFLUX SYSTEM PROTEIN CUSB"/>
    <property type="match status" value="1"/>
</dbReference>
<keyword evidence="2" id="KW-0175">Coiled coil</keyword>
<dbReference type="Proteomes" id="UP001158067">
    <property type="component" value="Unassembled WGS sequence"/>
</dbReference>
<dbReference type="Gene3D" id="2.40.30.170">
    <property type="match status" value="1"/>
</dbReference>
<gene>
    <name evidence="3" type="ORF">SAMN06265222_101668</name>
</gene>